<organism evidence="1 2">
    <name type="scientific">Scutellospora calospora</name>
    <dbReference type="NCBI Taxonomy" id="85575"/>
    <lineage>
        <taxon>Eukaryota</taxon>
        <taxon>Fungi</taxon>
        <taxon>Fungi incertae sedis</taxon>
        <taxon>Mucoromycota</taxon>
        <taxon>Glomeromycotina</taxon>
        <taxon>Glomeromycetes</taxon>
        <taxon>Diversisporales</taxon>
        <taxon>Gigasporaceae</taxon>
        <taxon>Scutellospora</taxon>
    </lineage>
</organism>
<sequence length="122" mass="13915">MSVHWFAPFSWDHSIMAIAPVIFYVEIITSGKMLTRSTGRNSQAITSLILFLITIYALLYGVRYTYILYFSSLGFLSWLILLHIRESLWNGTTMIASRPIPNLNSIIIYIECLGQDPKPPSI</sequence>
<keyword evidence="2" id="KW-1185">Reference proteome</keyword>
<comment type="caution">
    <text evidence="1">The sequence shown here is derived from an EMBL/GenBank/DDBJ whole genome shotgun (WGS) entry which is preliminary data.</text>
</comment>
<proteinExistence type="predicted"/>
<dbReference type="Proteomes" id="UP000789860">
    <property type="component" value="Unassembled WGS sequence"/>
</dbReference>
<dbReference type="EMBL" id="CAJVPM010005607">
    <property type="protein sequence ID" value="CAG8525988.1"/>
    <property type="molecule type" value="Genomic_DNA"/>
</dbReference>
<reference evidence="1" key="1">
    <citation type="submission" date="2021-06" db="EMBL/GenBank/DDBJ databases">
        <authorList>
            <person name="Kallberg Y."/>
            <person name="Tangrot J."/>
            <person name="Rosling A."/>
        </authorList>
    </citation>
    <scope>NUCLEOTIDE SEQUENCE</scope>
    <source>
        <strain evidence="1">AU212A</strain>
    </source>
</reference>
<evidence type="ECO:0000313" key="2">
    <source>
        <dbReference type="Proteomes" id="UP000789860"/>
    </source>
</evidence>
<gene>
    <name evidence="1" type="ORF">SCALOS_LOCUS4260</name>
</gene>
<evidence type="ECO:0000313" key="1">
    <source>
        <dbReference type="EMBL" id="CAG8525988.1"/>
    </source>
</evidence>
<protein>
    <submittedName>
        <fullName evidence="1">1995_t:CDS:1</fullName>
    </submittedName>
</protein>
<name>A0ACA9LH71_9GLOM</name>
<accession>A0ACA9LH71</accession>